<dbReference type="KEGG" id="mbur:EQU24_00080"/>
<dbReference type="OrthoDB" id="255432at2"/>
<dbReference type="InterPro" id="IPR044862">
    <property type="entry name" value="Pro_4_hyd_alph_FE2OG_OXY"/>
</dbReference>
<comment type="cofactor">
    <cofactor evidence="1">
        <name>L-ascorbate</name>
        <dbReference type="ChEBI" id="CHEBI:38290"/>
    </cofactor>
</comment>
<dbReference type="EMBL" id="CP035467">
    <property type="protein sequence ID" value="QCW80829.1"/>
    <property type="molecule type" value="Genomic_DNA"/>
</dbReference>
<keyword evidence="5" id="KW-0560">Oxidoreductase</keyword>
<dbReference type="PROSITE" id="PS51471">
    <property type="entry name" value="FE2OG_OXY"/>
    <property type="match status" value="1"/>
</dbReference>
<dbReference type="GO" id="GO:0051213">
    <property type="term" value="F:dioxygenase activity"/>
    <property type="evidence" value="ECO:0007669"/>
    <property type="project" value="UniProtKB-KW"/>
</dbReference>
<dbReference type="InterPro" id="IPR005123">
    <property type="entry name" value="Oxoglu/Fe-dep_dioxygenase_dom"/>
</dbReference>
<sequence>MEIKLPTLNELCQKIRPGKIAPDFLLPEVEGMPVTFYEQYCGQSPVVIVFSAIQVELLQYAPLADHTKLIGVFSGKQNHQIDSPFPILQDDGRLTQAFLNASQVSEPLVLILRPTLTVFACLENPTLNEIEHILDAIPAQYSTVCNESAPVLIVPEVLPSSLCTQLIAAHEADNFDSGMVRMVAGEPTLIPDARTKIRRDHRLNDPDLVQAVNDALVERLLPVIARAFHYQVTRLEGYKVVAYDAITGGYFRLHRDNVTPDAKHRRFALSLNLNDDYTGGEIVFPEFGAKRYRPPAGGGLVFSGTLLHAASDVTAGKRYVLLTFMWGDDVSG</sequence>
<keyword evidence="6" id="KW-0408">Iron</keyword>
<keyword evidence="2" id="KW-0479">Metal-binding</keyword>
<evidence type="ECO:0000259" key="7">
    <source>
        <dbReference type="PROSITE" id="PS51471"/>
    </source>
</evidence>
<dbReference type="AlphaFoldDB" id="A0A4P9UI92"/>
<keyword evidence="9" id="KW-1185">Reference proteome</keyword>
<dbReference type="InterPro" id="IPR036249">
    <property type="entry name" value="Thioredoxin-like_sf"/>
</dbReference>
<evidence type="ECO:0000256" key="5">
    <source>
        <dbReference type="ARBA" id="ARBA00023002"/>
    </source>
</evidence>
<accession>A0A4P9UI92</accession>
<evidence type="ECO:0000256" key="2">
    <source>
        <dbReference type="ARBA" id="ARBA00022723"/>
    </source>
</evidence>
<evidence type="ECO:0000313" key="9">
    <source>
        <dbReference type="Proteomes" id="UP000305881"/>
    </source>
</evidence>
<protein>
    <recommendedName>
        <fullName evidence="7">Fe2OG dioxygenase domain-containing protein</fullName>
    </recommendedName>
</protein>
<dbReference type="STRING" id="675511.GCA_000341735_02986"/>
<evidence type="ECO:0000256" key="3">
    <source>
        <dbReference type="ARBA" id="ARBA00022896"/>
    </source>
</evidence>
<name>A0A4P9UI92_METBY</name>
<dbReference type="GO" id="GO:0005506">
    <property type="term" value="F:iron ion binding"/>
    <property type="evidence" value="ECO:0007669"/>
    <property type="project" value="InterPro"/>
</dbReference>
<dbReference type="Pfam" id="PF13640">
    <property type="entry name" value="2OG-FeII_Oxy_3"/>
    <property type="match status" value="1"/>
</dbReference>
<dbReference type="GO" id="GO:0031418">
    <property type="term" value="F:L-ascorbic acid binding"/>
    <property type="evidence" value="ECO:0007669"/>
    <property type="project" value="UniProtKB-KW"/>
</dbReference>
<evidence type="ECO:0000256" key="4">
    <source>
        <dbReference type="ARBA" id="ARBA00022964"/>
    </source>
</evidence>
<dbReference type="Proteomes" id="UP000305881">
    <property type="component" value="Chromosome"/>
</dbReference>
<evidence type="ECO:0000313" key="8">
    <source>
        <dbReference type="EMBL" id="QCW80829.1"/>
    </source>
</evidence>
<proteinExistence type="predicted"/>
<dbReference type="SUPFAM" id="SSF52833">
    <property type="entry name" value="Thioredoxin-like"/>
    <property type="match status" value="1"/>
</dbReference>
<keyword evidence="3" id="KW-0847">Vitamin C</keyword>
<dbReference type="GO" id="GO:0016705">
    <property type="term" value="F:oxidoreductase activity, acting on paired donors, with incorporation or reduction of molecular oxygen"/>
    <property type="evidence" value="ECO:0007669"/>
    <property type="project" value="InterPro"/>
</dbReference>
<feature type="domain" description="Fe2OG dioxygenase" evidence="7">
    <location>
        <begin position="234"/>
        <end position="328"/>
    </location>
</feature>
<dbReference type="InterPro" id="IPR006620">
    <property type="entry name" value="Pro_4_hyd_alph"/>
</dbReference>
<evidence type="ECO:0000256" key="6">
    <source>
        <dbReference type="ARBA" id="ARBA00023004"/>
    </source>
</evidence>
<gene>
    <name evidence="8" type="ORF">EQU24_00080</name>
</gene>
<organism evidence="8 9">
    <name type="scientific">Methylotuvimicrobium buryatense</name>
    <name type="common">Methylomicrobium buryatense</name>
    <dbReference type="NCBI Taxonomy" id="95641"/>
    <lineage>
        <taxon>Bacteria</taxon>
        <taxon>Pseudomonadati</taxon>
        <taxon>Pseudomonadota</taxon>
        <taxon>Gammaproteobacteria</taxon>
        <taxon>Methylococcales</taxon>
        <taxon>Methylococcaceae</taxon>
        <taxon>Methylotuvimicrobium</taxon>
    </lineage>
</organism>
<keyword evidence="4" id="KW-0223">Dioxygenase</keyword>
<reference evidence="9" key="1">
    <citation type="journal article" date="2019" name="J. Bacteriol.">
        <title>A Mutagenic Screen Identifies a TonB-Dependent Receptor Required for the Lanthanide Metal Switch in the Type I Methanotroph 'Methylotuvimicrobium buryatense' 5GB1C.</title>
        <authorList>
            <person name="Groom J.D."/>
            <person name="Ford S.M."/>
            <person name="Pesesky M.W."/>
            <person name="Lidstrom M.E."/>
        </authorList>
    </citation>
    <scope>NUCLEOTIDE SEQUENCE [LARGE SCALE GENOMIC DNA]</scope>
    <source>
        <strain evidence="9">5GB1C</strain>
    </source>
</reference>
<dbReference type="Gene3D" id="2.60.120.620">
    <property type="entry name" value="q2cbj1_9rhob like domain"/>
    <property type="match status" value="1"/>
</dbReference>
<evidence type="ECO:0000256" key="1">
    <source>
        <dbReference type="ARBA" id="ARBA00001961"/>
    </source>
</evidence>
<dbReference type="SMART" id="SM00702">
    <property type="entry name" value="P4Hc"/>
    <property type="match status" value="1"/>
</dbReference>